<organism evidence="1 2">
    <name type="scientific">Roseivirga spongicola</name>
    <dbReference type="NCBI Taxonomy" id="333140"/>
    <lineage>
        <taxon>Bacteria</taxon>
        <taxon>Pseudomonadati</taxon>
        <taxon>Bacteroidota</taxon>
        <taxon>Cytophagia</taxon>
        <taxon>Cytophagales</taxon>
        <taxon>Roseivirgaceae</taxon>
        <taxon>Roseivirga</taxon>
    </lineage>
</organism>
<gene>
    <name evidence="1" type="ORF">AWW68_06240</name>
</gene>
<dbReference type="RefSeq" id="WP_068217979.1">
    <property type="nucleotide sequence ID" value="NZ_CP139724.1"/>
</dbReference>
<evidence type="ECO:0000313" key="2">
    <source>
        <dbReference type="Proteomes" id="UP000075606"/>
    </source>
</evidence>
<protein>
    <submittedName>
        <fullName evidence="1">Uncharacterized protein</fullName>
    </submittedName>
</protein>
<accession>A0A150XI60</accession>
<dbReference type="Proteomes" id="UP000075606">
    <property type="component" value="Unassembled WGS sequence"/>
</dbReference>
<name>A0A150XI60_9BACT</name>
<evidence type="ECO:0000313" key="1">
    <source>
        <dbReference type="EMBL" id="KYG78363.1"/>
    </source>
</evidence>
<sequence length="69" mass="7935">MANQEVSEKTKLGKPLVLKLYESQRESMEEFVKSENRRLVNEGLMPKTSSDYARLIFQKGLEAMGLNKD</sequence>
<reference evidence="1 2" key="1">
    <citation type="submission" date="2016-01" db="EMBL/GenBank/DDBJ databases">
        <title>Genome sequencing of Roseivirga spongicola UST030701-084.</title>
        <authorList>
            <person name="Selvaratnam C."/>
            <person name="Thevarajoo S."/>
            <person name="Goh K.M."/>
            <person name="Ee R."/>
            <person name="Chan K.-G."/>
            <person name="Chong C.S."/>
        </authorList>
    </citation>
    <scope>NUCLEOTIDE SEQUENCE [LARGE SCALE GENOMIC DNA]</scope>
    <source>
        <strain evidence="1 2">UST030701-084</strain>
    </source>
</reference>
<keyword evidence="2" id="KW-1185">Reference proteome</keyword>
<comment type="caution">
    <text evidence="1">The sequence shown here is derived from an EMBL/GenBank/DDBJ whole genome shotgun (WGS) entry which is preliminary data.</text>
</comment>
<dbReference type="STRING" id="333140.AWW68_06240"/>
<dbReference type="AlphaFoldDB" id="A0A150XI60"/>
<proteinExistence type="predicted"/>
<dbReference type="EMBL" id="LRPC01000001">
    <property type="protein sequence ID" value="KYG78363.1"/>
    <property type="molecule type" value="Genomic_DNA"/>
</dbReference>